<dbReference type="PANTHER" id="PTHR13696:SF52">
    <property type="entry name" value="PARA FAMILY PROTEIN CT_582"/>
    <property type="match status" value="1"/>
</dbReference>
<dbReference type="Pfam" id="PF13614">
    <property type="entry name" value="AAA_31"/>
    <property type="match status" value="1"/>
</dbReference>
<dbReference type="InterPro" id="IPR027417">
    <property type="entry name" value="P-loop_NTPase"/>
</dbReference>
<evidence type="ECO:0000313" key="3">
    <source>
        <dbReference type="Proteomes" id="UP001431963"/>
    </source>
</evidence>
<keyword evidence="3" id="KW-1185">Reference proteome</keyword>
<proteinExistence type="predicted"/>
<organism evidence="2 3">
    <name type="scientific">Gemmobacter denitrificans</name>
    <dbReference type="NCBI Taxonomy" id="3123040"/>
    <lineage>
        <taxon>Bacteria</taxon>
        <taxon>Pseudomonadati</taxon>
        <taxon>Pseudomonadota</taxon>
        <taxon>Alphaproteobacteria</taxon>
        <taxon>Rhodobacterales</taxon>
        <taxon>Paracoccaceae</taxon>
        <taxon>Gemmobacter</taxon>
    </lineage>
</organism>
<evidence type="ECO:0000259" key="1">
    <source>
        <dbReference type="Pfam" id="PF13614"/>
    </source>
</evidence>
<accession>A0ABU8BVU6</accession>
<dbReference type="InterPro" id="IPR025669">
    <property type="entry name" value="AAA_dom"/>
</dbReference>
<name>A0ABU8BVU6_9RHOB</name>
<dbReference type="SUPFAM" id="SSF52540">
    <property type="entry name" value="P-loop containing nucleoside triphosphate hydrolases"/>
    <property type="match status" value="1"/>
</dbReference>
<dbReference type="InterPro" id="IPR050678">
    <property type="entry name" value="DNA_Partitioning_ATPase"/>
</dbReference>
<dbReference type="Gene3D" id="3.40.50.300">
    <property type="entry name" value="P-loop containing nucleotide triphosphate hydrolases"/>
    <property type="match status" value="1"/>
</dbReference>
<reference evidence="2" key="1">
    <citation type="submission" date="2024-02" db="EMBL/GenBank/DDBJ databases">
        <title>Genome sequences of strain Gemmobacter sp. JM10B15.</title>
        <authorList>
            <person name="Zhang M."/>
        </authorList>
    </citation>
    <scope>NUCLEOTIDE SEQUENCE</scope>
    <source>
        <strain evidence="2">JM10B15</strain>
    </source>
</reference>
<dbReference type="InterPro" id="IPR017818">
    <property type="entry name" value="Plasmid_partition_RepA"/>
</dbReference>
<protein>
    <submittedName>
        <fullName evidence="2">Plasmid partitioning protein RepA</fullName>
    </submittedName>
</protein>
<comment type="caution">
    <text evidence="2">The sequence shown here is derived from an EMBL/GenBank/DDBJ whole genome shotgun (WGS) entry which is preliminary data.</text>
</comment>
<evidence type="ECO:0000313" key="2">
    <source>
        <dbReference type="EMBL" id="MEH7828822.1"/>
    </source>
</evidence>
<dbReference type="CDD" id="cd02042">
    <property type="entry name" value="ParAB_family"/>
    <property type="match status" value="1"/>
</dbReference>
<gene>
    <name evidence="2" type="primary">repA</name>
    <name evidence="2" type="ORF">V6590_11730</name>
</gene>
<feature type="domain" description="AAA" evidence="1">
    <location>
        <begin position="175"/>
        <end position="355"/>
    </location>
</feature>
<dbReference type="Proteomes" id="UP001431963">
    <property type="component" value="Unassembled WGS sequence"/>
</dbReference>
<dbReference type="NCBIfam" id="TIGR03453">
    <property type="entry name" value="partition_RepA"/>
    <property type="match status" value="1"/>
</dbReference>
<dbReference type="PANTHER" id="PTHR13696">
    <property type="entry name" value="P-LOOP CONTAINING NUCLEOSIDE TRIPHOSPHATE HYDROLASE"/>
    <property type="match status" value="1"/>
</dbReference>
<dbReference type="RefSeq" id="WP_335423159.1">
    <property type="nucleotide sequence ID" value="NZ_JBALHR010000006.1"/>
</dbReference>
<sequence length="455" mass="50884">MARPLIRQHQPRAVEFSCTTAKHDAFIVVARNRENFGFLRYKENVAPRGTVSVGKPHHNLDEGSMTEERVFAELQSDASTLHESIRMHLERNFAPDARKYLRSFSSTEAAEFLGLAPGHLRKLHAEDKIPDVPLDERGRKLYSADDLAQIRLALARTTRDPSLYLRGRVGSEPLQIISCVSFKGGSAKTTTAAYLSQWYALHGYRVLVIDMDPQASLSSMTGLRPEIDFTHQGTIYDAIRYENPVPMSEVVRKTYFHGLDIAAGGLILSEYETETPYALRRGSEPPFYLRLREAILSVEANYDLVFIDCPPQLGFLTLSALVASSSIIIPVVPNFIDVASLAQFLTMTSSLLDTIRDAGMTLDYDFLRYLVSRFEPSDGPQAQVAGLLRANFGKRVMTETFLKSTAVSDAGLTHQTLFEVGRGSMNRNTYDRAMESINAVARELEQDIHRAWGRG</sequence>
<dbReference type="EMBL" id="JBALHR010000006">
    <property type="protein sequence ID" value="MEH7828822.1"/>
    <property type="molecule type" value="Genomic_DNA"/>
</dbReference>